<evidence type="ECO:0000313" key="2">
    <source>
        <dbReference type="EMBL" id="CAK9186741.1"/>
    </source>
</evidence>
<feature type="region of interest" description="Disordered" evidence="1">
    <location>
        <begin position="82"/>
        <end position="114"/>
    </location>
</feature>
<name>A0ABC8V073_9AQUA</name>
<organism evidence="2 3">
    <name type="scientific">Ilex paraguariensis</name>
    <name type="common">yerba mate</name>
    <dbReference type="NCBI Taxonomy" id="185542"/>
    <lineage>
        <taxon>Eukaryota</taxon>
        <taxon>Viridiplantae</taxon>
        <taxon>Streptophyta</taxon>
        <taxon>Embryophyta</taxon>
        <taxon>Tracheophyta</taxon>
        <taxon>Spermatophyta</taxon>
        <taxon>Magnoliopsida</taxon>
        <taxon>eudicotyledons</taxon>
        <taxon>Gunneridae</taxon>
        <taxon>Pentapetalae</taxon>
        <taxon>asterids</taxon>
        <taxon>campanulids</taxon>
        <taxon>Aquifoliales</taxon>
        <taxon>Aquifoliaceae</taxon>
        <taxon>Ilex</taxon>
    </lineage>
</organism>
<dbReference type="Proteomes" id="UP001642360">
    <property type="component" value="Unassembled WGS sequence"/>
</dbReference>
<dbReference type="AlphaFoldDB" id="A0ABC8V073"/>
<sequence length="180" mass="19569">EKFSDVVNWLKANATKGESLPALVSQPAQNKLVSEIKGNEIKSFPENTGIVSAATTASFAPSWSSGVLFTTEAAQASFSFGSQSSVPLNQNASSDVDGEGDVEQPSSPSVKKTEEKGVIVVHEVKCKLYVKDPGRSLFWPGSISGSHKKEIFLFAPQIKRKGSLSSWPRILISFYDYYYI</sequence>
<proteinExistence type="predicted"/>
<feature type="non-terminal residue" evidence="2">
    <location>
        <position position="1"/>
    </location>
</feature>
<evidence type="ECO:0000313" key="3">
    <source>
        <dbReference type="Proteomes" id="UP001642360"/>
    </source>
</evidence>
<accession>A0ABC8V073</accession>
<evidence type="ECO:0008006" key="4">
    <source>
        <dbReference type="Google" id="ProtNLM"/>
    </source>
</evidence>
<evidence type="ECO:0000256" key="1">
    <source>
        <dbReference type="SAM" id="MobiDB-lite"/>
    </source>
</evidence>
<dbReference type="EMBL" id="CAUOFW020009690">
    <property type="protein sequence ID" value="CAK9186741.1"/>
    <property type="molecule type" value="Genomic_DNA"/>
</dbReference>
<gene>
    <name evidence="2" type="ORF">ILEXP_LOCUS57241</name>
</gene>
<comment type="caution">
    <text evidence="2">The sequence shown here is derived from an EMBL/GenBank/DDBJ whole genome shotgun (WGS) entry which is preliminary data.</text>
</comment>
<keyword evidence="3" id="KW-1185">Reference proteome</keyword>
<reference evidence="2 3" key="1">
    <citation type="submission" date="2024-02" db="EMBL/GenBank/DDBJ databases">
        <authorList>
            <person name="Vignale AGUSTIN F."/>
            <person name="Sosa J E."/>
            <person name="Modenutti C."/>
        </authorList>
    </citation>
    <scope>NUCLEOTIDE SEQUENCE [LARGE SCALE GENOMIC DNA]</scope>
</reference>
<protein>
    <recommendedName>
        <fullName evidence="4">Nuclear pore complex protein Nup50</fullName>
    </recommendedName>
</protein>